<gene>
    <name evidence="12" type="ORF">QJS10_CPB17g02168</name>
</gene>
<dbReference type="Proteomes" id="UP001180020">
    <property type="component" value="Unassembled WGS sequence"/>
</dbReference>
<evidence type="ECO:0000313" key="13">
    <source>
        <dbReference type="Proteomes" id="UP001180020"/>
    </source>
</evidence>
<feature type="region of interest" description="Disordered" evidence="9">
    <location>
        <begin position="179"/>
        <end position="201"/>
    </location>
</feature>
<evidence type="ECO:0000313" key="12">
    <source>
        <dbReference type="EMBL" id="KAK1292468.1"/>
    </source>
</evidence>
<keyword evidence="8" id="KW-0539">Nucleus</keyword>
<feature type="compositionally biased region" description="Basic and acidic residues" evidence="9">
    <location>
        <begin position="777"/>
        <end position="1023"/>
    </location>
</feature>
<dbReference type="Pfam" id="PF08323">
    <property type="entry name" value="Glyco_transf_5"/>
    <property type="match status" value="1"/>
</dbReference>
<evidence type="ECO:0000256" key="9">
    <source>
        <dbReference type="SAM" id="MobiDB-lite"/>
    </source>
</evidence>
<accession>A0AAV9CTG6</accession>
<feature type="compositionally biased region" description="Acidic residues" evidence="9">
    <location>
        <begin position="518"/>
        <end position="528"/>
    </location>
</feature>
<feature type="compositionally biased region" description="Acidic residues" evidence="9">
    <location>
        <begin position="190"/>
        <end position="201"/>
    </location>
</feature>
<feature type="region of interest" description="Disordered" evidence="9">
    <location>
        <begin position="1624"/>
        <end position="1680"/>
    </location>
</feature>
<reference evidence="12" key="2">
    <citation type="submission" date="2023-06" db="EMBL/GenBank/DDBJ databases">
        <authorList>
            <person name="Ma L."/>
            <person name="Liu K.-W."/>
            <person name="Li Z."/>
            <person name="Hsiao Y.-Y."/>
            <person name="Qi Y."/>
            <person name="Fu T."/>
            <person name="Tang G."/>
            <person name="Zhang D."/>
            <person name="Sun W.-H."/>
            <person name="Liu D.-K."/>
            <person name="Li Y."/>
            <person name="Chen G.-Z."/>
            <person name="Liu X.-D."/>
            <person name="Liao X.-Y."/>
            <person name="Jiang Y.-T."/>
            <person name="Yu X."/>
            <person name="Hao Y."/>
            <person name="Huang J."/>
            <person name="Zhao X.-W."/>
            <person name="Ke S."/>
            <person name="Chen Y.-Y."/>
            <person name="Wu W.-L."/>
            <person name="Hsu J.-L."/>
            <person name="Lin Y.-F."/>
            <person name="Huang M.-D."/>
            <person name="Li C.-Y."/>
            <person name="Huang L."/>
            <person name="Wang Z.-W."/>
            <person name="Zhao X."/>
            <person name="Zhong W.-Y."/>
            <person name="Peng D.-H."/>
            <person name="Ahmad S."/>
            <person name="Lan S."/>
            <person name="Zhang J.-S."/>
            <person name="Tsai W.-C."/>
            <person name="Van De Peer Y."/>
            <person name="Liu Z.-J."/>
        </authorList>
    </citation>
    <scope>NUCLEOTIDE SEQUENCE</scope>
    <source>
        <strain evidence="12">CP</strain>
        <tissue evidence="12">Leaves</tissue>
    </source>
</reference>
<organism evidence="12 13">
    <name type="scientific">Acorus calamus</name>
    <name type="common">Sweet flag</name>
    <dbReference type="NCBI Taxonomy" id="4465"/>
    <lineage>
        <taxon>Eukaryota</taxon>
        <taxon>Viridiplantae</taxon>
        <taxon>Streptophyta</taxon>
        <taxon>Embryophyta</taxon>
        <taxon>Tracheophyta</taxon>
        <taxon>Spermatophyta</taxon>
        <taxon>Magnoliopsida</taxon>
        <taxon>Liliopsida</taxon>
        <taxon>Acoraceae</taxon>
        <taxon>Acorus</taxon>
    </lineage>
</organism>
<feature type="domain" description="Pre-mRNA polyadenylation factor Fip1" evidence="10">
    <location>
        <begin position="359"/>
        <end position="401"/>
    </location>
</feature>
<feature type="compositionally biased region" description="Basic and acidic residues" evidence="9">
    <location>
        <begin position="1141"/>
        <end position="1157"/>
    </location>
</feature>
<feature type="domain" description="Starch synthase catalytic" evidence="11">
    <location>
        <begin position="1453"/>
        <end position="1512"/>
    </location>
</feature>
<reference evidence="12" key="1">
    <citation type="journal article" date="2023" name="Nat. Commun.">
        <title>Diploid and tetraploid genomes of Acorus and the evolution of monocots.</title>
        <authorList>
            <person name="Ma L."/>
            <person name="Liu K.W."/>
            <person name="Li Z."/>
            <person name="Hsiao Y.Y."/>
            <person name="Qi Y."/>
            <person name="Fu T."/>
            <person name="Tang G.D."/>
            <person name="Zhang D."/>
            <person name="Sun W.H."/>
            <person name="Liu D.K."/>
            <person name="Li Y."/>
            <person name="Chen G.Z."/>
            <person name="Liu X.D."/>
            <person name="Liao X.Y."/>
            <person name="Jiang Y.T."/>
            <person name="Yu X."/>
            <person name="Hao Y."/>
            <person name="Huang J."/>
            <person name="Zhao X.W."/>
            <person name="Ke S."/>
            <person name="Chen Y.Y."/>
            <person name="Wu W.L."/>
            <person name="Hsu J.L."/>
            <person name="Lin Y.F."/>
            <person name="Huang M.D."/>
            <person name="Li C.Y."/>
            <person name="Huang L."/>
            <person name="Wang Z.W."/>
            <person name="Zhao X."/>
            <person name="Zhong W.Y."/>
            <person name="Peng D.H."/>
            <person name="Ahmad S."/>
            <person name="Lan S."/>
            <person name="Zhang J.S."/>
            <person name="Tsai W.C."/>
            <person name="Van de Peer Y."/>
            <person name="Liu Z.J."/>
        </authorList>
    </citation>
    <scope>NUCLEOTIDE SEQUENCE</scope>
    <source>
        <strain evidence="12">CP</strain>
    </source>
</reference>
<dbReference type="GO" id="GO:0016757">
    <property type="term" value="F:glycosyltransferase activity"/>
    <property type="evidence" value="ECO:0007669"/>
    <property type="project" value="UniProtKB-KW"/>
</dbReference>
<keyword evidence="13" id="KW-1185">Reference proteome</keyword>
<dbReference type="GO" id="GO:0016607">
    <property type="term" value="C:nuclear speck"/>
    <property type="evidence" value="ECO:0007669"/>
    <property type="project" value="TreeGrafter"/>
</dbReference>
<feature type="compositionally biased region" description="Polar residues" evidence="9">
    <location>
        <begin position="1653"/>
        <end position="1680"/>
    </location>
</feature>
<evidence type="ECO:0000256" key="5">
    <source>
        <dbReference type="ARBA" id="ARBA00022676"/>
    </source>
</evidence>
<evidence type="ECO:0000259" key="10">
    <source>
        <dbReference type="Pfam" id="PF05182"/>
    </source>
</evidence>
<dbReference type="PANTHER" id="PTHR36884:SF1">
    <property type="entry name" value="FIP1[V]-LIKE PROTEIN"/>
    <property type="match status" value="1"/>
</dbReference>
<feature type="compositionally biased region" description="Pro residues" evidence="9">
    <location>
        <begin position="21"/>
        <end position="31"/>
    </location>
</feature>
<feature type="compositionally biased region" description="Gly residues" evidence="9">
    <location>
        <begin position="74"/>
        <end position="87"/>
    </location>
</feature>
<evidence type="ECO:0000259" key="11">
    <source>
        <dbReference type="Pfam" id="PF08323"/>
    </source>
</evidence>
<dbReference type="GO" id="GO:0019252">
    <property type="term" value="P:starch biosynthetic process"/>
    <property type="evidence" value="ECO:0007669"/>
    <property type="project" value="UniProtKB-KW"/>
</dbReference>
<feature type="region of interest" description="Disordered" evidence="9">
    <location>
        <begin position="555"/>
        <end position="628"/>
    </location>
</feature>
<evidence type="ECO:0000256" key="7">
    <source>
        <dbReference type="ARBA" id="ARBA00022922"/>
    </source>
</evidence>
<keyword evidence="7" id="KW-0750">Starch biosynthesis</keyword>
<feature type="region of interest" description="Disordered" evidence="9">
    <location>
        <begin position="660"/>
        <end position="1074"/>
    </location>
</feature>
<feature type="compositionally biased region" description="Polar residues" evidence="9">
    <location>
        <begin position="663"/>
        <end position="686"/>
    </location>
</feature>
<feature type="compositionally biased region" description="Basic and acidic residues" evidence="9">
    <location>
        <begin position="730"/>
        <end position="759"/>
    </location>
</feature>
<evidence type="ECO:0000256" key="1">
    <source>
        <dbReference type="ARBA" id="ARBA00004123"/>
    </source>
</evidence>
<keyword evidence="4" id="KW-0507">mRNA processing</keyword>
<keyword evidence="5" id="KW-0328">Glycosyltransferase</keyword>
<feature type="compositionally biased region" description="Polar residues" evidence="9">
    <location>
        <begin position="1286"/>
        <end position="1297"/>
    </location>
</feature>
<dbReference type="SUPFAM" id="SSF53756">
    <property type="entry name" value="UDP-Glycosyltransferase/glycogen phosphorylase"/>
    <property type="match status" value="1"/>
</dbReference>
<feature type="compositionally biased region" description="Basic and acidic residues" evidence="9">
    <location>
        <begin position="1034"/>
        <end position="1053"/>
    </location>
</feature>
<feature type="region of interest" description="Disordered" evidence="9">
    <location>
        <begin position="460"/>
        <end position="541"/>
    </location>
</feature>
<dbReference type="InterPro" id="IPR013534">
    <property type="entry name" value="Starch_synth_cat_dom"/>
</dbReference>
<evidence type="ECO:0000256" key="3">
    <source>
        <dbReference type="ARBA" id="ARBA00007459"/>
    </source>
</evidence>
<feature type="compositionally biased region" description="Acidic residues" evidence="9">
    <location>
        <begin position="1"/>
        <end position="10"/>
    </location>
</feature>
<feature type="compositionally biased region" description="Polar residues" evidence="9">
    <location>
        <begin position="1089"/>
        <end position="1109"/>
    </location>
</feature>
<dbReference type="Gene3D" id="3.40.50.2000">
    <property type="entry name" value="Glycogen Phosphorylase B"/>
    <property type="match status" value="2"/>
</dbReference>
<comment type="similarity">
    <text evidence="3">Belongs to the FIP1 family.</text>
</comment>
<name>A0AAV9CTG6_ACOCL</name>
<proteinExistence type="inferred from homology"/>
<evidence type="ECO:0008006" key="14">
    <source>
        <dbReference type="Google" id="ProtNLM"/>
    </source>
</evidence>
<dbReference type="EMBL" id="JAUJYO010000017">
    <property type="protein sequence ID" value="KAK1292468.1"/>
    <property type="molecule type" value="Genomic_DNA"/>
</dbReference>
<evidence type="ECO:0000256" key="6">
    <source>
        <dbReference type="ARBA" id="ARBA00022679"/>
    </source>
</evidence>
<comment type="subcellular location">
    <subcellularLocation>
        <location evidence="1">Nucleus</location>
    </subcellularLocation>
</comment>
<dbReference type="GO" id="GO:0006397">
    <property type="term" value="P:mRNA processing"/>
    <property type="evidence" value="ECO:0007669"/>
    <property type="project" value="UniProtKB-KW"/>
</dbReference>
<feature type="compositionally biased region" description="Basic and acidic residues" evidence="9">
    <location>
        <begin position="477"/>
        <end position="488"/>
    </location>
</feature>
<dbReference type="GO" id="GO:0003723">
    <property type="term" value="F:RNA binding"/>
    <property type="evidence" value="ECO:0007669"/>
    <property type="project" value="TreeGrafter"/>
</dbReference>
<dbReference type="Pfam" id="PF05182">
    <property type="entry name" value="Fip1"/>
    <property type="match status" value="1"/>
</dbReference>
<comment type="caution">
    <text evidence="12">The sequence shown here is derived from an EMBL/GenBank/DDBJ whole genome shotgun (WGS) entry which is preliminary data.</text>
</comment>
<keyword evidence="6" id="KW-0808">Transferase</keyword>
<evidence type="ECO:0000256" key="4">
    <source>
        <dbReference type="ARBA" id="ARBA00022664"/>
    </source>
</evidence>
<comment type="pathway">
    <text evidence="2">Glycan biosynthesis; starch biosynthesis.</text>
</comment>
<dbReference type="PANTHER" id="PTHR36884">
    <property type="entry name" value="FIP1[III]-LIKE PROTEIN"/>
    <property type="match status" value="1"/>
</dbReference>
<feature type="compositionally biased region" description="Basic and acidic residues" evidence="9">
    <location>
        <begin position="530"/>
        <end position="541"/>
    </location>
</feature>
<feature type="region of interest" description="Disordered" evidence="9">
    <location>
        <begin position="1089"/>
        <end position="1157"/>
    </location>
</feature>
<dbReference type="InterPro" id="IPR007854">
    <property type="entry name" value="Fip1_dom"/>
</dbReference>
<evidence type="ECO:0000256" key="2">
    <source>
        <dbReference type="ARBA" id="ARBA00004727"/>
    </source>
</evidence>
<sequence length="1680" mass="187752">MDMEDDDEFGDLYTDVLPPISSAPPPPPPLPLINSSAAAKPPRPSVAEDVDDDYKILFGAPPHRASSAVDVDGGDSGGGGGDDGVFGEGIKTGTLEDEGARVSVVSPRLGRGGGEIGVLEDGGGDEEETIIPGLSRSPLGAADESDVNAAVAGAGDLESDDSEDDMQIVLNETRGPIGLGLEKKGRIGGSDDDEDDDDEDEEDLVIVADGGDQHHMPMMNEQEWGEEVAQQPGMDGERKDGVEATKVNGAIGVGVRSGGHGYHPLHMQYKYVRPVLAAAPGSATTDAGGAPGQVCPPAVGFVPGRGRGDWRPMGPKNIPYMQKNFHSGYGAPTWGNNSSGRAFGGGMDFTLPSHKTVFDIDIDCFEDKPWRHPGVDRSDFFNFGLDEDNWKDYCKRLVQLRLEATMQSRIREYDPDLPPELAAAAGLQDMSTETAHIGKEDGARVDMNGQGRRTAWIHPQLPTGRAIQVESGSGSERPLRQTRMRDSDAVIEVSVDESITSNGESGQPDNGSQKEDFDGGDEIEENDAQPDPKYRDRYLQSKDGEAFPYYSNARCQSTADSGGIFDSPCRGSFRSPQGIEHERQSNVSGDTTSNQISRGDGEDGLSKDKSGDIIEEIRTAEVSSPLADETLVDLSLDQVDDLHEDDDSIVAGEEIDFHDGLLNNANSDDLTITQSDTSEGISGSNRDYQKHHEGGEVEVVQDSRPRNIGHMMRHHDEDEHGFQQNDDCDRDSKQEFDKSRTTLKQREEHSHSYPHKDLDSASVLYAHDKGLNIGSWQRREEDAHGKRLRDDDARRERGEDRGLRSRGKEWLNDRNGKNRVDDVDRRSRYDKDAGRHESFNDLCVKRRRDEESQRREHADKDDVLYGYRGREDVGQRKREREDANDPWRRDDIARLRDKPDNHHPIRHRDDGWRQREREDRQRFKRTHEDMLLHSKREGRGGARSVRVLEEKPLVGNARIRDESKGFESDKDYKHREKRRQNELHKRRDRVEEDSLSKGHEDMSARDSQSNHEERRISRHERSTAHNSHGFSLSDDQKIYRESSRGNTRKGKEFDDGDQSTSLSSRRKQEDHDLHRMEKVRKGMAELLNNSNVNSWDNGQKRSSSTVLTKKTSRRHHHGREQHGGPQQRHSPLEENDEVASDDGRATRGRSKFERWLGHGERDYNTNVESSPPSTRAKEAFIENQVDETIDNTVGVINSETRDAHAGPVMDALHVDTDKLVEDCHLDTVEKLKKRSERFKLPLPIEKDITVNKKVETKVPLPVQIEVCTDSQIKQERPARKRRKNNDANGFSSGSSQLHYGDYDKEVLEGPATENNLEMSKNDIWRLFNDAQKNILYLNKQRLMAIDELKKVQKEKESLLAIIEQSEERKQEGGQSGLSTPDQNPSFSQLLFRIDSMVLQGIITTGEASRFRNLVMDSRVNVINSLHGIHQKEDKELLAELRQFSDRTVRKGLHIVHICTEMEPVVSVGSLASYVTGLSRALIRKGNLVEVMLPKYTSLNLDEVQGLRKIEAEFTSFFGGRWHGNRIWTGEKLVITPHGFEDTTWDPSKDELLPAKYSANNLNGKAVCKIALRQRLGLSGHASAVVVGYILSETSGIDMEDLKIVVWNALRKGAQRDEKNLKAVVNEKSKDAARGNQRSAARGNSRGMIPPDGTGSSMMECQETSHGTQNVTTSTGLHTCP</sequence>
<feature type="compositionally biased region" description="Basic and acidic residues" evidence="9">
    <location>
        <begin position="687"/>
        <end position="705"/>
    </location>
</feature>
<feature type="compositionally biased region" description="Polar residues" evidence="9">
    <location>
        <begin position="497"/>
        <end position="511"/>
    </location>
</feature>
<feature type="compositionally biased region" description="Polar residues" evidence="9">
    <location>
        <begin position="585"/>
        <end position="597"/>
    </location>
</feature>
<feature type="compositionally biased region" description="Basic residues" evidence="9">
    <location>
        <begin position="1110"/>
        <end position="1119"/>
    </location>
</feature>
<protein>
    <recommendedName>
        <fullName evidence="14">Pre-mRNA polyadenylation factor Fip1 domain-containing protein</fullName>
    </recommendedName>
</protein>
<evidence type="ECO:0000256" key="8">
    <source>
        <dbReference type="ARBA" id="ARBA00023242"/>
    </source>
</evidence>
<feature type="region of interest" description="Disordered" evidence="9">
    <location>
        <begin position="1272"/>
        <end position="1297"/>
    </location>
</feature>
<dbReference type="InterPro" id="IPR044976">
    <property type="entry name" value="FIPS5/FIPS3-like"/>
</dbReference>
<feature type="region of interest" description="Disordered" evidence="9">
    <location>
        <begin position="1"/>
        <end position="146"/>
    </location>
</feature>
<feature type="compositionally biased region" description="Basic and acidic residues" evidence="9">
    <location>
        <begin position="599"/>
        <end position="619"/>
    </location>
</feature>